<gene>
    <name evidence="1" type="ORF">PHMEG_00025491</name>
</gene>
<dbReference type="EMBL" id="NBNE01005884">
    <property type="protein sequence ID" value="OWZ02874.1"/>
    <property type="molecule type" value="Genomic_DNA"/>
</dbReference>
<evidence type="ECO:0000313" key="1">
    <source>
        <dbReference type="EMBL" id="OWZ02874.1"/>
    </source>
</evidence>
<protein>
    <submittedName>
        <fullName evidence="1">Uncharacterized protein</fullName>
    </submittedName>
</protein>
<name>A0A225VCN9_9STRA</name>
<dbReference type="Proteomes" id="UP000198211">
    <property type="component" value="Unassembled WGS sequence"/>
</dbReference>
<organism evidence="1 2">
    <name type="scientific">Phytophthora megakarya</name>
    <dbReference type="NCBI Taxonomy" id="4795"/>
    <lineage>
        <taxon>Eukaryota</taxon>
        <taxon>Sar</taxon>
        <taxon>Stramenopiles</taxon>
        <taxon>Oomycota</taxon>
        <taxon>Peronosporomycetes</taxon>
        <taxon>Peronosporales</taxon>
        <taxon>Peronosporaceae</taxon>
        <taxon>Phytophthora</taxon>
    </lineage>
</organism>
<sequence length="393" mass="45299">MHTPSLVADWAVSTTEAWANEVKLEWKKKQRCETLSRFRTTKKKKFADLCRERDRLEIDVKRRLAALDAIANTSHGQNSSVLSAFSRLALECDVLRNDNQETHQKLQQFKRTWSLLQEGLTGIQSSSGACSTPSNLYDASEKSQWVRVNEPGWRVHFPNNEPSFYFHPFTRQEFDTIYKDSIDEYMVKPQRIELVGSLFGWAVHHAPLTRRLADNTVFAHTKFSMRAGVSVGEVDELVLKADLKWLPLIVTPSNWSDRQRDAISTQVLQEFELDAYILVCNIPGDVHLRYLFLVRRHPHQLPNGKRATTYSMAIADSEANARSRLAAVEHNVVWANEGSNLLTVTEVDEKTVDIKFEFKAACHDELHARNLFVYWTEFVCRWSERIVPPKLLQ</sequence>
<keyword evidence="2" id="KW-1185">Reference proteome</keyword>
<reference evidence="2" key="1">
    <citation type="submission" date="2017-03" db="EMBL/GenBank/DDBJ databases">
        <title>Phytopthora megakarya and P. palmivora, two closely related causual agents of cacao black pod achieved similar genome size and gene model numbers by different mechanisms.</title>
        <authorList>
            <person name="Ali S."/>
            <person name="Shao J."/>
            <person name="Larry D.J."/>
            <person name="Kronmiller B."/>
            <person name="Shen D."/>
            <person name="Strem M.D."/>
            <person name="Melnick R.L."/>
            <person name="Guiltinan M.J."/>
            <person name="Tyler B.M."/>
            <person name="Meinhardt L.W."/>
            <person name="Bailey B.A."/>
        </authorList>
    </citation>
    <scope>NUCLEOTIDE SEQUENCE [LARGE SCALE GENOMIC DNA]</scope>
    <source>
        <strain evidence="2">zdho120</strain>
    </source>
</reference>
<dbReference type="OrthoDB" id="104645at2759"/>
<proteinExistence type="predicted"/>
<comment type="caution">
    <text evidence="1">The sequence shown here is derived from an EMBL/GenBank/DDBJ whole genome shotgun (WGS) entry which is preliminary data.</text>
</comment>
<evidence type="ECO:0000313" key="2">
    <source>
        <dbReference type="Proteomes" id="UP000198211"/>
    </source>
</evidence>
<accession>A0A225VCN9</accession>
<dbReference type="AlphaFoldDB" id="A0A225VCN9"/>